<organism evidence="1 2">
    <name type="scientific">Salegentibacter mishustinae</name>
    <dbReference type="NCBI Taxonomy" id="270918"/>
    <lineage>
        <taxon>Bacteria</taxon>
        <taxon>Pseudomonadati</taxon>
        <taxon>Bacteroidota</taxon>
        <taxon>Flavobacteriia</taxon>
        <taxon>Flavobacteriales</taxon>
        <taxon>Flavobacteriaceae</taxon>
        <taxon>Salegentibacter</taxon>
    </lineage>
</organism>
<evidence type="ECO:0000313" key="2">
    <source>
        <dbReference type="Proteomes" id="UP000051643"/>
    </source>
</evidence>
<dbReference type="Gene3D" id="3.90.1140.10">
    <property type="entry name" value="Cyclic phosphodiesterase"/>
    <property type="match status" value="1"/>
</dbReference>
<dbReference type="InterPro" id="IPR009097">
    <property type="entry name" value="Cyclic_Pdiesterase"/>
</dbReference>
<keyword evidence="2" id="KW-1185">Reference proteome</keyword>
<dbReference type="STRING" id="270918.APR42_14850"/>
<dbReference type="OrthoDB" id="2326088at2"/>
<reference evidence="1" key="1">
    <citation type="submission" date="2015-10" db="EMBL/GenBank/DDBJ databases">
        <title>Draft genome sequence of Salegentibacter mishustinae KCTC 12263.</title>
        <authorList>
            <person name="Lin W."/>
            <person name="Zheng Q."/>
        </authorList>
    </citation>
    <scope>NUCLEOTIDE SEQUENCE [LARGE SCALE GENOMIC DNA]</scope>
    <source>
        <strain evidence="1">KCTC 12263</strain>
    </source>
</reference>
<evidence type="ECO:0000313" key="1">
    <source>
        <dbReference type="EMBL" id="KRG29717.1"/>
    </source>
</evidence>
<dbReference type="Proteomes" id="UP000051643">
    <property type="component" value="Unassembled WGS sequence"/>
</dbReference>
<dbReference type="EMBL" id="LKTP01000004">
    <property type="protein sequence ID" value="KRG29717.1"/>
    <property type="molecule type" value="Genomic_DNA"/>
</dbReference>
<name>A0A0Q9Z9W9_9FLAO</name>
<proteinExistence type="predicted"/>
<dbReference type="Pfam" id="PF13563">
    <property type="entry name" value="2_5_RNA_ligase2"/>
    <property type="match status" value="1"/>
</dbReference>
<dbReference type="AlphaFoldDB" id="A0A0Q9Z9W9"/>
<dbReference type="RefSeq" id="WP_057481076.1">
    <property type="nucleotide sequence ID" value="NZ_BMWR01000009.1"/>
</dbReference>
<gene>
    <name evidence="1" type="ORF">APR42_14850</name>
</gene>
<accession>A0A0Q9Z9W9</accession>
<sequence>MNLTEHYKKLYESSIINIENGDYRTDLLIDSPADRRFGITLLIRPPENVKNRIQLFLDELKQIDPSQYYYPNSDIHITVMSIISCYEGFRLDQISLPDYIDLIKESLSEIDRFEIKFKGITASDSGIMIQGFPQNDILNDLRNNLRTKFKNSDLEQSIDKRYSLQTAHSTVLRFRRKLQNKNKFLEIIEKYKNYDFESFEVKKLELVFNDWYQRKKNSKLLEKFRI</sequence>
<comment type="caution">
    <text evidence="1">The sequence shown here is derived from an EMBL/GenBank/DDBJ whole genome shotgun (WGS) entry which is preliminary data.</text>
</comment>
<dbReference type="SUPFAM" id="SSF55144">
    <property type="entry name" value="LigT-like"/>
    <property type="match status" value="1"/>
</dbReference>
<protein>
    <submittedName>
        <fullName evidence="1">Mutarotase</fullName>
    </submittedName>
</protein>